<accession>A0A3D8QZE1</accession>
<dbReference type="Gene3D" id="3.40.50.1820">
    <property type="entry name" value="alpha/beta hydrolase"/>
    <property type="match status" value="1"/>
</dbReference>
<sequence length="121" mass="13343">MWAARKIQRLLSLTPAYLSARHFAEVAFVFDTIDLNFYDGAPFHNATKPAKRNASMNVASFMSRNWVDFINQGNPNANGFANAIAWEVYNATVGGGVGRNMVLTATGDGLSSYVEDDTFRE</sequence>
<evidence type="ECO:0000313" key="2">
    <source>
        <dbReference type="Proteomes" id="UP000256328"/>
    </source>
</evidence>
<comment type="caution">
    <text evidence="1">The sequence shown here is derived from an EMBL/GenBank/DDBJ whole genome shotgun (WGS) entry which is preliminary data.</text>
</comment>
<evidence type="ECO:0000313" key="1">
    <source>
        <dbReference type="EMBL" id="RDW67058.1"/>
    </source>
</evidence>
<reference evidence="1 2" key="1">
    <citation type="journal article" date="2018" name="IMA Fungus">
        <title>IMA Genome-F 9: Draft genome sequence of Annulohypoxylon stygium, Aspergillus mulundensis, Berkeleyomyces basicola (syn. Thielaviopsis basicola), Ceratocystis smalleyi, two Cercospora beticola strains, Coleophoma cylindrospora, Fusarium fracticaudum, Phialophora cf. hyalina, and Morchella septimelata.</title>
        <authorList>
            <person name="Wingfield B.D."/>
            <person name="Bills G.F."/>
            <person name="Dong Y."/>
            <person name="Huang W."/>
            <person name="Nel W.J."/>
            <person name="Swalarsk-Parry B.S."/>
            <person name="Vaghefi N."/>
            <person name="Wilken P.M."/>
            <person name="An Z."/>
            <person name="de Beer Z.W."/>
            <person name="De Vos L."/>
            <person name="Chen L."/>
            <person name="Duong T.A."/>
            <person name="Gao Y."/>
            <person name="Hammerbacher A."/>
            <person name="Kikkert J.R."/>
            <person name="Li Y."/>
            <person name="Li H."/>
            <person name="Li K."/>
            <person name="Li Q."/>
            <person name="Liu X."/>
            <person name="Ma X."/>
            <person name="Naidoo K."/>
            <person name="Pethybridge S.J."/>
            <person name="Sun J."/>
            <person name="Steenkamp E.T."/>
            <person name="van der Nest M.A."/>
            <person name="van Wyk S."/>
            <person name="Wingfield M.J."/>
            <person name="Xiong C."/>
            <person name="Yue Q."/>
            <person name="Zhang X."/>
        </authorList>
    </citation>
    <scope>NUCLEOTIDE SEQUENCE [LARGE SCALE GENOMIC DNA]</scope>
    <source>
        <strain evidence="1 2">BP5796</strain>
    </source>
</reference>
<dbReference type="AlphaFoldDB" id="A0A3D8QZE1"/>
<proteinExistence type="predicted"/>
<dbReference type="EMBL" id="PDLN01000014">
    <property type="protein sequence ID" value="RDW67058.1"/>
    <property type="molecule type" value="Genomic_DNA"/>
</dbReference>
<gene>
    <name evidence="1" type="ORF">BP5796_09807</name>
</gene>
<dbReference type="OrthoDB" id="408631at2759"/>
<keyword evidence="2" id="KW-1185">Reference proteome</keyword>
<dbReference type="InterPro" id="IPR029058">
    <property type="entry name" value="AB_hydrolase_fold"/>
</dbReference>
<dbReference type="Proteomes" id="UP000256328">
    <property type="component" value="Unassembled WGS sequence"/>
</dbReference>
<protein>
    <recommendedName>
        <fullName evidence="3">Carboxylesterase type B domain-containing protein</fullName>
    </recommendedName>
</protein>
<evidence type="ECO:0008006" key="3">
    <source>
        <dbReference type="Google" id="ProtNLM"/>
    </source>
</evidence>
<organism evidence="1 2">
    <name type="scientific">Coleophoma crateriformis</name>
    <dbReference type="NCBI Taxonomy" id="565419"/>
    <lineage>
        <taxon>Eukaryota</taxon>
        <taxon>Fungi</taxon>
        <taxon>Dikarya</taxon>
        <taxon>Ascomycota</taxon>
        <taxon>Pezizomycotina</taxon>
        <taxon>Leotiomycetes</taxon>
        <taxon>Helotiales</taxon>
        <taxon>Dermateaceae</taxon>
        <taxon>Coleophoma</taxon>
    </lineage>
</organism>
<dbReference type="SUPFAM" id="SSF53474">
    <property type="entry name" value="alpha/beta-Hydrolases"/>
    <property type="match status" value="1"/>
</dbReference>
<name>A0A3D8QZE1_9HELO</name>